<reference evidence="1 2" key="1">
    <citation type="submission" date="2019-01" db="EMBL/GenBank/DDBJ databases">
        <title>Genomes sequencing and comparative genomics of infectious freshwater microsporidia, Cucumispora dikerogammari and Thelohania contejeani.</title>
        <authorList>
            <person name="Cormier A."/>
            <person name="Giraud I."/>
            <person name="Wattier R."/>
            <person name="Teixeira M."/>
            <person name="Grandjean F."/>
            <person name="Rigaud T."/>
            <person name="Cordaux R."/>
        </authorList>
    </citation>
    <scope>NUCLEOTIDE SEQUENCE [LARGE SCALE GENOMIC DNA]</scope>
    <source>
        <strain evidence="1">T1</strain>
        <tissue evidence="1">Spores</tissue>
    </source>
</reference>
<name>A0ABQ7HZ21_9MICR</name>
<gene>
    <name evidence="1" type="ORF">TCON_1383</name>
</gene>
<dbReference type="Proteomes" id="UP001516464">
    <property type="component" value="Unassembled WGS sequence"/>
</dbReference>
<proteinExistence type="predicted"/>
<comment type="caution">
    <text evidence="1">The sequence shown here is derived from an EMBL/GenBank/DDBJ whole genome shotgun (WGS) entry which is preliminary data.</text>
</comment>
<protein>
    <submittedName>
        <fullName evidence="1">Uncharacterized protein</fullName>
    </submittedName>
</protein>
<evidence type="ECO:0000313" key="1">
    <source>
        <dbReference type="EMBL" id="KAF7683409.1"/>
    </source>
</evidence>
<accession>A0ABQ7HZ21</accession>
<evidence type="ECO:0000313" key="2">
    <source>
        <dbReference type="Proteomes" id="UP001516464"/>
    </source>
</evidence>
<organism evidence="1 2">
    <name type="scientific">Astathelohania contejeani</name>
    <dbReference type="NCBI Taxonomy" id="164912"/>
    <lineage>
        <taxon>Eukaryota</taxon>
        <taxon>Fungi</taxon>
        <taxon>Fungi incertae sedis</taxon>
        <taxon>Microsporidia</taxon>
        <taxon>Astathelohaniidae</taxon>
        <taxon>Astathelohania</taxon>
    </lineage>
</organism>
<keyword evidence="2" id="KW-1185">Reference proteome</keyword>
<dbReference type="EMBL" id="SBIQ01000089">
    <property type="protein sequence ID" value="KAF7683409.1"/>
    <property type="molecule type" value="Genomic_DNA"/>
</dbReference>
<sequence length="153" mass="18313">MEKEKNLIKYFIQRNKLKIQRISNEIIKLHSLPPTKELARNALLSLRIIYSIERIQSLCSSDLHKTLINSLLFLKKNNLIFDKNDKEFMKLVEINENDFELNMVDKEIVNLTRDPTEEMVEKYFQTLKIKTRDSEIIELEALKERINKCRNNF</sequence>